<accession>A0A2G9TD16</accession>
<reference evidence="1 2" key="1">
    <citation type="submission" date="2015-09" db="EMBL/GenBank/DDBJ databases">
        <title>Draft genome of the parasitic nematode Teladorsagia circumcincta isolate WARC Sus (inbred).</title>
        <authorList>
            <person name="Mitreva M."/>
        </authorList>
    </citation>
    <scope>NUCLEOTIDE SEQUENCE [LARGE SCALE GENOMIC DNA]</scope>
    <source>
        <strain evidence="1 2">S</strain>
    </source>
</reference>
<protein>
    <submittedName>
        <fullName evidence="1">Uncharacterized protein</fullName>
    </submittedName>
</protein>
<evidence type="ECO:0000313" key="2">
    <source>
        <dbReference type="Proteomes" id="UP000230423"/>
    </source>
</evidence>
<dbReference type="EMBL" id="KZ384263">
    <property type="protein sequence ID" value="PIO55778.1"/>
    <property type="molecule type" value="Genomic_DNA"/>
</dbReference>
<organism evidence="1 2">
    <name type="scientific">Teladorsagia circumcincta</name>
    <name type="common">Brown stomach worm</name>
    <name type="synonym">Ostertagia circumcincta</name>
    <dbReference type="NCBI Taxonomy" id="45464"/>
    <lineage>
        <taxon>Eukaryota</taxon>
        <taxon>Metazoa</taxon>
        <taxon>Ecdysozoa</taxon>
        <taxon>Nematoda</taxon>
        <taxon>Chromadorea</taxon>
        <taxon>Rhabditida</taxon>
        <taxon>Rhabditina</taxon>
        <taxon>Rhabditomorpha</taxon>
        <taxon>Strongyloidea</taxon>
        <taxon>Trichostrongylidae</taxon>
        <taxon>Teladorsagia</taxon>
    </lineage>
</organism>
<evidence type="ECO:0000313" key="1">
    <source>
        <dbReference type="EMBL" id="PIO55778.1"/>
    </source>
</evidence>
<dbReference type="Proteomes" id="UP000230423">
    <property type="component" value="Unassembled WGS sequence"/>
</dbReference>
<keyword evidence="2" id="KW-1185">Reference proteome</keyword>
<dbReference type="AlphaFoldDB" id="A0A2G9TD16"/>
<gene>
    <name evidence="1" type="ORF">TELCIR_22834</name>
</gene>
<proteinExistence type="predicted"/>
<name>A0A2G9TD16_TELCI</name>
<sequence length="96" mass="11422">MPKDPRYTFTLFKCKVFALQMVNYIATYDHDSCTHLDTLNKDKRRNLPSRNVDPLSRCDKKAGWQELGARIFCRGDHEFQLLFKDHTNCWHFLQGK</sequence>